<organism evidence="4 5">
    <name type="scientific">Leptolyngbya cf. ectocarpi LEGE 11479</name>
    <dbReference type="NCBI Taxonomy" id="1828722"/>
    <lineage>
        <taxon>Bacteria</taxon>
        <taxon>Bacillati</taxon>
        <taxon>Cyanobacteriota</taxon>
        <taxon>Cyanophyceae</taxon>
        <taxon>Leptolyngbyales</taxon>
        <taxon>Leptolyngbyaceae</taxon>
        <taxon>Leptolyngbya group</taxon>
        <taxon>Leptolyngbya</taxon>
    </lineage>
</organism>
<dbReference type="InterPro" id="IPR002559">
    <property type="entry name" value="Transposase_11"/>
</dbReference>
<proteinExistence type="predicted"/>
<evidence type="ECO:0000259" key="2">
    <source>
        <dbReference type="Pfam" id="PF01609"/>
    </source>
</evidence>
<dbReference type="InterPro" id="IPR025161">
    <property type="entry name" value="IS402-like_dom"/>
</dbReference>
<feature type="compositionally biased region" description="Polar residues" evidence="1">
    <location>
        <begin position="57"/>
        <end position="69"/>
    </location>
</feature>
<protein>
    <submittedName>
        <fullName evidence="4">IS5 family transposase</fullName>
    </submittedName>
</protein>
<evidence type="ECO:0000313" key="5">
    <source>
        <dbReference type="Proteomes" id="UP000615026"/>
    </source>
</evidence>
<evidence type="ECO:0000256" key="1">
    <source>
        <dbReference type="SAM" id="MobiDB-lite"/>
    </source>
</evidence>
<dbReference type="GO" id="GO:0004803">
    <property type="term" value="F:transposase activity"/>
    <property type="evidence" value="ECO:0007669"/>
    <property type="project" value="InterPro"/>
</dbReference>
<keyword evidence="5" id="KW-1185">Reference proteome</keyword>
<dbReference type="PANTHER" id="PTHR30007">
    <property type="entry name" value="PHP DOMAIN PROTEIN"/>
    <property type="match status" value="1"/>
</dbReference>
<feature type="compositionally biased region" description="Basic and acidic residues" evidence="1">
    <location>
        <begin position="70"/>
        <end position="83"/>
    </location>
</feature>
<dbReference type="Pfam" id="PF13340">
    <property type="entry name" value="DUF4096"/>
    <property type="match status" value="1"/>
</dbReference>
<sequence>MYWADNGIKWRAMPHDLPNWSTVYDYYRRWVKTGLWEQMNEHLVKLVRLAEGRDEQPSLTSIDSQSVRTSENKGPEQGVDGHQRVKGRKRHIVVDTLGMVLNCFVSAANMADVKAAVVVLEPVLEAYVRLEKVLADQAYKGGLGTAQK</sequence>
<gene>
    <name evidence="4" type="ORF">IQ260_13065</name>
</gene>
<evidence type="ECO:0000259" key="3">
    <source>
        <dbReference type="Pfam" id="PF13340"/>
    </source>
</evidence>
<dbReference type="NCBIfam" id="NF033580">
    <property type="entry name" value="transpos_IS5_3"/>
    <property type="match status" value="1"/>
</dbReference>
<dbReference type="GO" id="GO:0003677">
    <property type="term" value="F:DNA binding"/>
    <property type="evidence" value="ECO:0007669"/>
    <property type="project" value="InterPro"/>
</dbReference>
<name>A0A928ZUB0_LEPEC</name>
<dbReference type="GO" id="GO:0006313">
    <property type="term" value="P:DNA transposition"/>
    <property type="evidence" value="ECO:0007669"/>
    <property type="project" value="InterPro"/>
</dbReference>
<dbReference type="Pfam" id="PF01609">
    <property type="entry name" value="DDE_Tnp_1"/>
    <property type="match status" value="1"/>
</dbReference>
<accession>A0A928ZUB0</accession>
<dbReference type="PANTHER" id="PTHR30007:SF0">
    <property type="entry name" value="TRANSPOSASE"/>
    <property type="match status" value="1"/>
</dbReference>
<feature type="domain" description="Insertion element IS402-like" evidence="3">
    <location>
        <begin position="2"/>
        <end position="39"/>
    </location>
</feature>
<evidence type="ECO:0000313" key="4">
    <source>
        <dbReference type="EMBL" id="MBE9067588.1"/>
    </source>
</evidence>
<feature type="domain" description="Transposase IS4-like" evidence="2">
    <location>
        <begin position="56"/>
        <end position="142"/>
    </location>
</feature>
<reference evidence="4" key="1">
    <citation type="submission" date="2020-10" db="EMBL/GenBank/DDBJ databases">
        <authorList>
            <person name="Castelo-Branco R."/>
            <person name="Eusebio N."/>
            <person name="Adriana R."/>
            <person name="Vieira A."/>
            <person name="Brugerolle De Fraissinette N."/>
            <person name="Rezende De Castro R."/>
            <person name="Schneider M.P."/>
            <person name="Vasconcelos V."/>
            <person name="Leao P.N."/>
        </authorList>
    </citation>
    <scope>NUCLEOTIDE SEQUENCE</scope>
    <source>
        <strain evidence="4">LEGE 11479</strain>
    </source>
</reference>
<dbReference type="EMBL" id="JADEXP010000106">
    <property type="protein sequence ID" value="MBE9067588.1"/>
    <property type="molecule type" value="Genomic_DNA"/>
</dbReference>
<comment type="caution">
    <text evidence="4">The sequence shown here is derived from an EMBL/GenBank/DDBJ whole genome shotgun (WGS) entry which is preliminary data.</text>
</comment>
<feature type="region of interest" description="Disordered" evidence="1">
    <location>
        <begin position="57"/>
        <end position="85"/>
    </location>
</feature>
<dbReference type="Proteomes" id="UP000615026">
    <property type="component" value="Unassembled WGS sequence"/>
</dbReference>
<dbReference type="AlphaFoldDB" id="A0A928ZUB0"/>